<dbReference type="RefSeq" id="WP_012793905.1">
    <property type="nucleotide sequence ID" value="NC_013132.1"/>
</dbReference>
<reference evidence="2" key="1">
    <citation type="submission" date="2009-08" db="EMBL/GenBank/DDBJ databases">
        <title>The complete genome of Chitinophaga pinensis DSM 2588.</title>
        <authorList>
            <consortium name="US DOE Joint Genome Institute (JGI-PGF)"/>
            <person name="Lucas S."/>
            <person name="Copeland A."/>
            <person name="Lapidus A."/>
            <person name="Glavina del Rio T."/>
            <person name="Dalin E."/>
            <person name="Tice H."/>
            <person name="Bruce D."/>
            <person name="Goodwin L."/>
            <person name="Pitluck S."/>
            <person name="Kyrpides N."/>
            <person name="Mavromatis K."/>
            <person name="Ivanova N."/>
            <person name="Mikhailova N."/>
            <person name="Sims D."/>
            <person name="Meinche L."/>
            <person name="Brettin T."/>
            <person name="Detter J.C."/>
            <person name="Han C."/>
            <person name="Larimer F."/>
            <person name="Land M."/>
            <person name="Hauser L."/>
            <person name="Markowitz V."/>
            <person name="Cheng J.-F."/>
            <person name="Hugenholtz P."/>
            <person name="Woyke T."/>
            <person name="Wu D."/>
            <person name="Spring S."/>
            <person name="Klenk H.-P."/>
            <person name="Eisen J.A."/>
        </authorList>
    </citation>
    <scope>NUCLEOTIDE SEQUENCE [LARGE SCALE GENOMIC DNA]</scope>
    <source>
        <strain evidence="2">ATCC 43595 / DSM 2588 / LMG 13176 / NBRC 15968 / NCIMB 11800 / UQM 2034</strain>
    </source>
</reference>
<dbReference type="Proteomes" id="UP000002215">
    <property type="component" value="Chromosome"/>
</dbReference>
<dbReference type="EMBL" id="CP001699">
    <property type="protein sequence ID" value="ACU63740.1"/>
    <property type="molecule type" value="Genomic_DNA"/>
</dbReference>
<reference evidence="1 2" key="2">
    <citation type="journal article" date="2010" name="Stand. Genomic Sci.">
        <title>Complete genome sequence of Chitinophaga pinensis type strain (UQM 2034).</title>
        <authorList>
            <person name="Glavina Del Rio T."/>
            <person name="Abt B."/>
            <person name="Spring S."/>
            <person name="Lapidus A."/>
            <person name="Nolan M."/>
            <person name="Tice H."/>
            <person name="Copeland A."/>
            <person name="Cheng J.F."/>
            <person name="Chen F."/>
            <person name="Bruce D."/>
            <person name="Goodwin L."/>
            <person name="Pitluck S."/>
            <person name="Ivanova N."/>
            <person name="Mavromatis K."/>
            <person name="Mikhailova N."/>
            <person name="Pati A."/>
            <person name="Chen A."/>
            <person name="Palaniappan K."/>
            <person name="Land M."/>
            <person name="Hauser L."/>
            <person name="Chang Y.J."/>
            <person name="Jeffries C.D."/>
            <person name="Chain P."/>
            <person name="Saunders E."/>
            <person name="Detter J.C."/>
            <person name="Brettin T."/>
            <person name="Rohde M."/>
            <person name="Goker M."/>
            <person name="Bristow J."/>
            <person name="Eisen J.A."/>
            <person name="Markowitz V."/>
            <person name="Hugenholtz P."/>
            <person name="Kyrpides N.C."/>
            <person name="Klenk H.P."/>
            <person name="Lucas S."/>
        </authorList>
    </citation>
    <scope>NUCLEOTIDE SEQUENCE [LARGE SCALE GENOMIC DNA]</scope>
    <source>
        <strain evidence="2">ATCC 43595 / DSM 2588 / LMG 13176 / NBRC 15968 / NCIMB 11800 / UQM 2034</strain>
    </source>
</reference>
<organism evidence="1 2">
    <name type="scientific">Chitinophaga pinensis (strain ATCC 43595 / DSM 2588 / LMG 13176 / NBRC 15968 / NCIMB 11800 / UQM 2034)</name>
    <dbReference type="NCBI Taxonomy" id="485918"/>
    <lineage>
        <taxon>Bacteria</taxon>
        <taxon>Pseudomonadati</taxon>
        <taxon>Bacteroidota</taxon>
        <taxon>Chitinophagia</taxon>
        <taxon>Chitinophagales</taxon>
        <taxon>Chitinophagaceae</taxon>
        <taxon>Chitinophaga</taxon>
    </lineage>
</organism>
<accession>A0A979H0T1</accession>
<gene>
    <name evidence="1" type="ordered locus">Cpin_6335</name>
</gene>
<dbReference type="KEGG" id="cpi:Cpin_6335"/>
<dbReference type="AlphaFoldDB" id="A0A979H0T1"/>
<name>A0A979H0T1_CHIPD</name>
<evidence type="ECO:0000313" key="2">
    <source>
        <dbReference type="Proteomes" id="UP000002215"/>
    </source>
</evidence>
<protein>
    <submittedName>
        <fullName evidence="1">Uncharacterized protein</fullName>
    </submittedName>
</protein>
<sequence length="119" mass="13583">MTPEIDEILVCSNCFKDEGLCLDAIKIGNDNPQPCPNCQDVLGKKLGYNELYDLANTFFVYGSTFRTQYGASNAIQFNEYHYKSSDLSVPEWLKDDLELISEKLKVGFFHYGPRLWKVG</sequence>
<proteinExistence type="predicted"/>
<evidence type="ECO:0000313" key="1">
    <source>
        <dbReference type="EMBL" id="ACU63740.1"/>
    </source>
</evidence>